<evidence type="ECO:0000256" key="1">
    <source>
        <dbReference type="ARBA" id="ARBA00006255"/>
    </source>
</evidence>
<dbReference type="Gene3D" id="3.40.50.300">
    <property type="entry name" value="P-loop containing nucleotide triphosphate hydrolases"/>
    <property type="match status" value="1"/>
</dbReference>
<feature type="compositionally biased region" description="Low complexity" evidence="4">
    <location>
        <begin position="133"/>
        <end position="152"/>
    </location>
</feature>
<dbReference type="Pfam" id="PF23092">
    <property type="entry name" value="Ubiquitin_6"/>
    <property type="match status" value="1"/>
</dbReference>
<dbReference type="InterPro" id="IPR057568">
    <property type="entry name" value="CortBP2_NAV1-like_AAA_lid"/>
</dbReference>
<evidence type="ECO:0000313" key="6">
    <source>
        <dbReference type="EMBL" id="KAK2148133.1"/>
    </source>
</evidence>
<feature type="compositionally biased region" description="Low complexity" evidence="4">
    <location>
        <begin position="830"/>
        <end position="878"/>
    </location>
</feature>
<evidence type="ECO:0000256" key="3">
    <source>
        <dbReference type="SAM" id="Coils"/>
    </source>
</evidence>
<dbReference type="PANTHER" id="PTHR12784">
    <property type="entry name" value="STEERIN"/>
    <property type="match status" value="1"/>
</dbReference>
<evidence type="ECO:0000256" key="4">
    <source>
        <dbReference type="SAM" id="MobiDB-lite"/>
    </source>
</evidence>
<dbReference type="InterPro" id="IPR003959">
    <property type="entry name" value="ATPase_AAA_core"/>
</dbReference>
<feature type="coiled-coil region" evidence="3">
    <location>
        <begin position="101"/>
        <end position="128"/>
    </location>
</feature>
<feature type="coiled-coil region" evidence="3">
    <location>
        <begin position="315"/>
        <end position="342"/>
    </location>
</feature>
<name>A0AAD9MXS9_9ANNE</name>
<feature type="compositionally biased region" description="Low complexity" evidence="4">
    <location>
        <begin position="176"/>
        <end position="199"/>
    </location>
</feature>
<dbReference type="GO" id="GO:0016887">
    <property type="term" value="F:ATP hydrolysis activity"/>
    <property type="evidence" value="ECO:0007669"/>
    <property type="project" value="InterPro"/>
</dbReference>
<gene>
    <name evidence="6" type="ORF">LSH36_513g01022</name>
</gene>
<dbReference type="Proteomes" id="UP001208570">
    <property type="component" value="Unassembled WGS sequence"/>
</dbReference>
<keyword evidence="7" id="KW-1185">Reference proteome</keyword>
<accession>A0AAD9MXS9</accession>
<dbReference type="CDD" id="cd00009">
    <property type="entry name" value="AAA"/>
    <property type="match status" value="1"/>
</dbReference>
<dbReference type="GO" id="GO:0022008">
    <property type="term" value="P:neurogenesis"/>
    <property type="evidence" value="ECO:0007669"/>
    <property type="project" value="InterPro"/>
</dbReference>
<proteinExistence type="inferred from homology"/>
<feature type="region of interest" description="Disordered" evidence="4">
    <location>
        <begin position="343"/>
        <end position="364"/>
    </location>
</feature>
<dbReference type="GO" id="GO:0005524">
    <property type="term" value="F:ATP binding"/>
    <property type="evidence" value="ECO:0007669"/>
    <property type="project" value="InterPro"/>
</dbReference>
<feature type="domain" description="AAA+ ATPase" evidence="5">
    <location>
        <begin position="520"/>
        <end position="673"/>
    </location>
</feature>
<dbReference type="Pfam" id="PF00004">
    <property type="entry name" value="AAA"/>
    <property type="match status" value="1"/>
</dbReference>
<organism evidence="6 7">
    <name type="scientific">Paralvinella palmiformis</name>
    <dbReference type="NCBI Taxonomy" id="53620"/>
    <lineage>
        <taxon>Eukaryota</taxon>
        <taxon>Metazoa</taxon>
        <taxon>Spiralia</taxon>
        <taxon>Lophotrochozoa</taxon>
        <taxon>Annelida</taxon>
        <taxon>Polychaeta</taxon>
        <taxon>Sedentaria</taxon>
        <taxon>Canalipalpata</taxon>
        <taxon>Terebellida</taxon>
        <taxon>Terebelliformia</taxon>
        <taxon>Alvinellidae</taxon>
        <taxon>Paralvinella</taxon>
    </lineage>
</organism>
<dbReference type="InterPro" id="IPR039041">
    <property type="entry name" value="Nav/unc-53"/>
</dbReference>
<dbReference type="InterPro" id="IPR003593">
    <property type="entry name" value="AAA+_ATPase"/>
</dbReference>
<dbReference type="InterPro" id="IPR057126">
    <property type="entry name" value="NAV1-like_ubiquitin-like"/>
</dbReference>
<feature type="region of interest" description="Disordered" evidence="4">
    <location>
        <begin position="828"/>
        <end position="878"/>
    </location>
</feature>
<dbReference type="AlphaFoldDB" id="A0AAD9MXS9"/>
<protein>
    <recommendedName>
        <fullName evidence="5">AAA+ ATPase domain-containing protein</fullName>
    </recommendedName>
</protein>
<dbReference type="PANTHER" id="PTHR12784:SF28">
    <property type="entry name" value="PROTEIN SICKIE"/>
    <property type="match status" value="1"/>
</dbReference>
<feature type="region of interest" description="Disordered" evidence="4">
    <location>
        <begin position="779"/>
        <end position="815"/>
    </location>
</feature>
<comment type="caution">
    <text evidence="6">The sequence shown here is derived from an EMBL/GenBank/DDBJ whole genome shotgun (WGS) entry which is preliminary data.</text>
</comment>
<dbReference type="Pfam" id="PF25408">
    <property type="entry name" value="AAA_lid_NAV1"/>
    <property type="match status" value="1"/>
</dbReference>
<dbReference type="FunFam" id="3.40.50.300:FF:000316">
    <property type="entry name" value="Putative neuron navigator 3"/>
    <property type="match status" value="1"/>
</dbReference>
<dbReference type="SUPFAM" id="SSF52540">
    <property type="entry name" value="P-loop containing nucleoside triphosphate hydrolases"/>
    <property type="match status" value="2"/>
</dbReference>
<reference evidence="6" key="1">
    <citation type="journal article" date="2023" name="Mol. Biol. Evol.">
        <title>Third-Generation Sequencing Reveals the Adaptive Role of the Epigenome in Three Deep-Sea Polychaetes.</title>
        <authorList>
            <person name="Perez M."/>
            <person name="Aroh O."/>
            <person name="Sun Y."/>
            <person name="Lan Y."/>
            <person name="Juniper S.K."/>
            <person name="Young C.R."/>
            <person name="Angers B."/>
            <person name="Qian P.Y."/>
        </authorList>
    </citation>
    <scope>NUCLEOTIDE SEQUENCE</scope>
    <source>
        <strain evidence="6">P08H-3</strain>
    </source>
</reference>
<dbReference type="SMART" id="SM00382">
    <property type="entry name" value="AAA"/>
    <property type="match status" value="1"/>
</dbReference>
<evidence type="ECO:0000256" key="2">
    <source>
        <dbReference type="ARBA" id="ARBA00023054"/>
    </source>
</evidence>
<feature type="region of interest" description="Disordered" evidence="4">
    <location>
        <begin position="133"/>
        <end position="239"/>
    </location>
</feature>
<feature type="compositionally biased region" description="Polar residues" evidence="4">
    <location>
        <begin position="229"/>
        <end position="239"/>
    </location>
</feature>
<sequence>MAHNGDGSLPRGYRSFYDEMDDENDRMMVGEELRQDRCLRHLVEILQHRSTRAPRPPLPHMTFLDLPILANALNLSRSGTVLKAHVVAAFEQSLSNMTQRLQSLTCTAEAKDSELAELRATIEALKQQSGISLSADSSFSPSSIRRQSSNISGKEPITPGSLGCESTKGLTRHQSTDSVSSLNSMSSACSATSQQSSATDMDKDKKGKKKKNWLRSSFSKAFSRKKNGKGSSMSDAELDNQSIRSDASVPNSPLLAIPHPMSMPTTPIKTSNSSGMLSDGLGRDDAVLELQQQLHEKDMKLTEIRLESLSSVHQLEQLRETMNRMKNEMVSLKADNDRLHRLVSSKGLSPTSPTPGESLEKRLSLGDPSSLDLMLTESPDRDGRRITLSVFLNGTSDFCKLSEGRQSEVLIGAISVSGKTKWDMLDSVVRRAFKEYILRIDPVTNLGLNGDSVLCYNVTDIVRYKDSEIPELLPCGYLVGENTNISITLKGSQENCVDNLSFETLIPKSIVQRYISLLMEHKRIILCGPSGTGKTFLAQKLAEYLVQRSGKEVTAGAVATFNVDHKSSKELRQYLANIADQCDSTAAGELPNVIILDNLHHVSSLGEVFNGFLSVKHHQCPYIIGTMNQTTCSTTNLQLHHNFRWVLCANHMEPVKGFLGRFLRRNLVQEEVKTALRNKDLNKITDWVPKVWQHLNKFLETHSSSDVTIGPRLFLSCPMEVAAGQVWFTDLWNYSIVPYLLEAVREGIQLYGRRAPWEDPSDWVIETYPWNKPGSGEWPTLLPLRPEDVGYDTQGAPSAGVSKTAPNSQQSDVEGDPLMNMLMRLQEAASYSSPQSNDSDSTSLDSHSSAQDYSTQVSYTSTTTPSNVTTNSSIESTI</sequence>
<evidence type="ECO:0000313" key="7">
    <source>
        <dbReference type="Proteomes" id="UP001208570"/>
    </source>
</evidence>
<evidence type="ECO:0000259" key="5">
    <source>
        <dbReference type="SMART" id="SM00382"/>
    </source>
</evidence>
<dbReference type="InterPro" id="IPR027417">
    <property type="entry name" value="P-loop_NTPase"/>
</dbReference>
<keyword evidence="2 3" id="KW-0175">Coiled coil</keyword>
<feature type="compositionally biased region" description="Polar residues" evidence="4">
    <location>
        <begin position="346"/>
        <end position="355"/>
    </location>
</feature>
<dbReference type="EMBL" id="JAODUP010000513">
    <property type="protein sequence ID" value="KAK2148133.1"/>
    <property type="molecule type" value="Genomic_DNA"/>
</dbReference>
<comment type="similarity">
    <text evidence="1">Belongs to the Nav/unc-53 family.</text>
</comment>